<sequence length="342" mass="40192">MTQPRQEAPERLNSPLLVAPYEVRLAVYSHMNLPPFDGYTQIFGFFSCKQIREEIKIEARLRLSSYLHNIEEKAIVELNDYAKEFNDQFSSSPIRVRTLETRFLRPEVTVTLPFLLPPKHWTQEYEHRLLTKRLIVIATPILQLHLRSITFRFSVGDSIKRHIQESNALVDRNPGRVMWYDTIPALCWAPIGHVIHYHVQEIANCCSVALHNFLKDGEPPHTTQLLLHWNMSSQRRHHRQNAHPTYSQLSIHTFRRGILAEKHFTENELRGYSTIAIDAEDFLRHEKRIAKLMIKRQHERTRVQSWMRLENAERRLRELGMPVDIDGETAQYRGPISLTSVN</sequence>
<dbReference type="EMBL" id="ML976978">
    <property type="protein sequence ID" value="KAF1963017.1"/>
    <property type="molecule type" value="Genomic_DNA"/>
</dbReference>
<accession>A0A6A5UPM4</accession>
<dbReference type="OrthoDB" id="3801076at2759"/>
<evidence type="ECO:0000313" key="1">
    <source>
        <dbReference type="EMBL" id="KAF1963017.1"/>
    </source>
</evidence>
<evidence type="ECO:0000313" key="2">
    <source>
        <dbReference type="Proteomes" id="UP000800035"/>
    </source>
</evidence>
<dbReference type="AlphaFoldDB" id="A0A6A5UPM4"/>
<reference evidence="1" key="1">
    <citation type="journal article" date="2020" name="Stud. Mycol.">
        <title>101 Dothideomycetes genomes: a test case for predicting lifestyles and emergence of pathogens.</title>
        <authorList>
            <person name="Haridas S."/>
            <person name="Albert R."/>
            <person name="Binder M."/>
            <person name="Bloem J."/>
            <person name="Labutti K."/>
            <person name="Salamov A."/>
            <person name="Andreopoulos B."/>
            <person name="Baker S."/>
            <person name="Barry K."/>
            <person name="Bills G."/>
            <person name="Bluhm B."/>
            <person name="Cannon C."/>
            <person name="Castanera R."/>
            <person name="Culley D."/>
            <person name="Daum C."/>
            <person name="Ezra D."/>
            <person name="Gonzalez J."/>
            <person name="Henrissat B."/>
            <person name="Kuo A."/>
            <person name="Liang C."/>
            <person name="Lipzen A."/>
            <person name="Lutzoni F."/>
            <person name="Magnuson J."/>
            <person name="Mondo S."/>
            <person name="Nolan M."/>
            <person name="Ohm R."/>
            <person name="Pangilinan J."/>
            <person name="Park H.-J."/>
            <person name="Ramirez L."/>
            <person name="Alfaro M."/>
            <person name="Sun H."/>
            <person name="Tritt A."/>
            <person name="Yoshinaga Y."/>
            <person name="Zwiers L.-H."/>
            <person name="Turgeon B."/>
            <person name="Goodwin S."/>
            <person name="Spatafora J."/>
            <person name="Crous P."/>
            <person name="Grigoriev I."/>
        </authorList>
    </citation>
    <scope>NUCLEOTIDE SEQUENCE</scope>
    <source>
        <strain evidence="1">CBS 675.92</strain>
    </source>
</reference>
<gene>
    <name evidence="1" type="ORF">CC80DRAFT_487442</name>
</gene>
<keyword evidence="2" id="KW-1185">Reference proteome</keyword>
<name>A0A6A5UPM4_9PLEO</name>
<proteinExistence type="predicted"/>
<protein>
    <submittedName>
        <fullName evidence="1">Uncharacterized protein</fullName>
    </submittedName>
</protein>
<dbReference type="Proteomes" id="UP000800035">
    <property type="component" value="Unassembled WGS sequence"/>
</dbReference>
<organism evidence="1 2">
    <name type="scientific">Byssothecium circinans</name>
    <dbReference type="NCBI Taxonomy" id="147558"/>
    <lineage>
        <taxon>Eukaryota</taxon>
        <taxon>Fungi</taxon>
        <taxon>Dikarya</taxon>
        <taxon>Ascomycota</taxon>
        <taxon>Pezizomycotina</taxon>
        <taxon>Dothideomycetes</taxon>
        <taxon>Pleosporomycetidae</taxon>
        <taxon>Pleosporales</taxon>
        <taxon>Massarineae</taxon>
        <taxon>Massarinaceae</taxon>
        <taxon>Byssothecium</taxon>
    </lineage>
</organism>